<proteinExistence type="predicted"/>
<sequence length="96" mass="11135">MIGSWLTWSSSEEDRVVWKGDSIEVFTIRKLYSLLEISCVTPFPLMIIWNSWIPTKMSFFTWEACQGKVFDFGLTSKKRVGVGQQVYLVQGRVKVH</sequence>
<dbReference type="AlphaFoldDB" id="A0A438C470"/>
<evidence type="ECO:0000259" key="1">
    <source>
        <dbReference type="Pfam" id="PF13966"/>
    </source>
</evidence>
<evidence type="ECO:0000313" key="2">
    <source>
        <dbReference type="EMBL" id="RVW17716.1"/>
    </source>
</evidence>
<accession>A0A438C470</accession>
<gene>
    <name evidence="2" type="ORF">CK203_071833</name>
</gene>
<dbReference type="Proteomes" id="UP000288805">
    <property type="component" value="Unassembled WGS sequence"/>
</dbReference>
<comment type="caution">
    <text evidence="2">The sequence shown here is derived from an EMBL/GenBank/DDBJ whole genome shotgun (WGS) entry which is preliminary data.</text>
</comment>
<dbReference type="Pfam" id="PF13966">
    <property type="entry name" value="zf-RVT"/>
    <property type="match status" value="1"/>
</dbReference>
<name>A0A438C470_VITVI</name>
<evidence type="ECO:0000313" key="3">
    <source>
        <dbReference type="Proteomes" id="UP000288805"/>
    </source>
</evidence>
<protein>
    <recommendedName>
        <fullName evidence="1">Reverse transcriptase zinc-binding domain-containing protein</fullName>
    </recommendedName>
</protein>
<dbReference type="EMBL" id="QGNW01002574">
    <property type="protein sequence ID" value="RVW17716.1"/>
    <property type="molecule type" value="Genomic_DNA"/>
</dbReference>
<reference evidence="2 3" key="1">
    <citation type="journal article" date="2018" name="PLoS Genet.">
        <title>Population sequencing reveals clonal diversity and ancestral inbreeding in the grapevine cultivar Chardonnay.</title>
        <authorList>
            <person name="Roach M.J."/>
            <person name="Johnson D.L."/>
            <person name="Bohlmann J."/>
            <person name="van Vuuren H.J."/>
            <person name="Jones S.J."/>
            <person name="Pretorius I.S."/>
            <person name="Schmidt S.A."/>
            <person name="Borneman A.R."/>
        </authorList>
    </citation>
    <scope>NUCLEOTIDE SEQUENCE [LARGE SCALE GENOMIC DNA]</scope>
    <source>
        <strain evidence="3">cv. Chardonnay</strain>
        <tissue evidence="2">Leaf</tissue>
    </source>
</reference>
<feature type="domain" description="Reverse transcriptase zinc-binding" evidence="1">
    <location>
        <begin position="26"/>
        <end position="69"/>
    </location>
</feature>
<organism evidence="2 3">
    <name type="scientific">Vitis vinifera</name>
    <name type="common">Grape</name>
    <dbReference type="NCBI Taxonomy" id="29760"/>
    <lineage>
        <taxon>Eukaryota</taxon>
        <taxon>Viridiplantae</taxon>
        <taxon>Streptophyta</taxon>
        <taxon>Embryophyta</taxon>
        <taxon>Tracheophyta</taxon>
        <taxon>Spermatophyta</taxon>
        <taxon>Magnoliopsida</taxon>
        <taxon>eudicotyledons</taxon>
        <taxon>Gunneridae</taxon>
        <taxon>Pentapetalae</taxon>
        <taxon>rosids</taxon>
        <taxon>Vitales</taxon>
        <taxon>Vitaceae</taxon>
        <taxon>Viteae</taxon>
        <taxon>Vitis</taxon>
    </lineage>
</organism>
<dbReference type="InterPro" id="IPR026960">
    <property type="entry name" value="RVT-Znf"/>
</dbReference>